<evidence type="ECO:0000313" key="1">
    <source>
        <dbReference type="EMBL" id="RMZ61263.1"/>
    </source>
</evidence>
<comment type="caution">
    <text evidence="1">The sequence shown here is derived from an EMBL/GenBank/DDBJ whole genome shotgun (WGS) entry which is preliminary data.</text>
</comment>
<keyword evidence="2" id="KW-1185">Reference proteome</keyword>
<organism evidence="1 2">
    <name type="scientific">Chryseobacterium nematophagum</name>
    <dbReference type="NCBI Taxonomy" id="2305228"/>
    <lineage>
        <taxon>Bacteria</taxon>
        <taxon>Pseudomonadati</taxon>
        <taxon>Bacteroidota</taxon>
        <taxon>Flavobacteriia</taxon>
        <taxon>Flavobacteriales</taxon>
        <taxon>Weeksellaceae</taxon>
        <taxon>Chryseobacterium group</taxon>
        <taxon>Chryseobacterium</taxon>
    </lineage>
</organism>
<dbReference type="EMBL" id="QWIV01000003">
    <property type="protein sequence ID" value="RMZ61263.1"/>
    <property type="molecule type" value="Genomic_DNA"/>
</dbReference>
<gene>
    <name evidence="1" type="ORF">D1632_00170</name>
</gene>
<evidence type="ECO:0008006" key="3">
    <source>
        <dbReference type="Google" id="ProtNLM"/>
    </source>
</evidence>
<dbReference type="InterPro" id="IPR025935">
    <property type="entry name" value="AbiH"/>
</dbReference>
<dbReference type="AlphaFoldDB" id="A0A3M7LEV8"/>
<evidence type="ECO:0000313" key="2">
    <source>
        <dbReference type="Proteomes" id="UP000267524"/>
    </source>
</evidence>
<dbReference type="Pfam" id="PF14253">
    <property type="entry name" value="AbiH"/>
    <property type="match status" value="1"/>
</dbReference>
<proteinExistence type="predicted"/>
<dbReference type="Proteomes" id="UP000267524">
    <property type="component" value="Unassembled WGS sequence"/>
</dbReference>
<name>A0A3M7LEV8_9FLAO</name>
<sequence length="398" mass="47269">MIHRIILIGNGFDRAHQMKTTYTQFIDSYWEETLKSFWTSKNNNYSCNEFSVRKLSSQYPVTTYNEFIKYTKKNSGCLSVINSLLFDLSKVNAESWLDIEMNYYERLKYYAKNKENPDIEKLNQDFEGIKNLLEEYLTKQIIDKNQLDLFVTNNIQRAIREEINFKDISEEGINKISNQTWHSINGHIGYERPIEDYTLTLFEKDVFNKIEYDDYDQKDLTNFLSSHIIQNDQIPLTFLTFNYTDTETIYKHEYDDVIHIHGELNNKSNPIIFGYGDELDEDYRIIEKLNNNNLLDNIKSVDYSKTDNYKRLLNKLNSGFFQIYIMGHSCGNTDRTLLNTIFEHENCVSVKIFYHQESENKDNYLDIYKNISRNFNNKAKLRDRVVNKAFSIPLVPIK</sequence>
<accession>A0A3M7LEV8</accession>
<dbReference type="RefSeq" id="WP_122545257.1">
    <property type="nucleotide sequence ID" value="NZ_QWIV01000003.1"/>
</dbReference>
<protein>
    <recommendedName>
        <fullName evidence="3">Bacteriophage abortive infection AbiH</fullName>
    </recommendedName>
</protein>
<reference evidence="1 2" key="1">
    <citation type="submission" date="2018-08" db="EMBL/GenBank/DDBJ databases">
        <title>Chryseobacterium nematophagum: a novel matrix digesting pathogen of nematodes.</title>
        <authorList>
            <person name="Page A."/>
            <person name="Roberts M."/>
            <person name="Felix M.-A."/>
            <person name="Weir W."/>
        </authorList>
    </citation>
    <scope>NUCLEOTIDE SEQUENCE [LARGE SCALE GENOMIC DNA]</scope>
    <source>
        <strain evidence="1 2">JUb275</strain>
    </source>
</reference>